<dbReference type="Pfam" id="PF14271">
    <property type="entry name" value="DUF4359"/>
    <property type="match status" value="1"/>
</dbReference>
<evidence type="ECO:0008006" key="4">
    <source>
        <dbReference type="Google" id="ProtNLM"/>
    </source>
</evidence>
<name>A0A2W4XH13_9CYAN</name>
<accession>A0A2W4XH13</accession>
<evidence type="ECO:0000256" key="1">
    <source>
        <dbReference type="SAM" id="SignalP"/>
    </source>
</evidence>
<feature type="chain" id="PRO_5016175202" description="DUF4359 domain-containing protein" evidence="1">
    <location>
        <begin position="28"/>
        <end position="125"/>
    </location>
</feature>
<dbReference type="EMBL" id="QBMP01000065">
    <property type="protein sequence ID" value="PZO56620.1"/>
    <property type="molecule type" value="Genomic_DNA"/>
</dbReference>
<dbReference type="AlphaFoldDB" id="A0A2W4XH13"/>
<comment type="caution">
    <text evidence="2">The sequence shown here is derived from an EMBL/GenBank/DDBJ whole genome shotgun (WGS) entry which is preliminary data.</text>
</comment>
<sequence>MKLGSSLALLSLAALGGALYFTNPTEADYADYLSGTMTTEAKVSLCQPEGFSEWLGKIGEALSGACQGLLSNGETLSQEQIRELIASNTEYNNRILFSTYKTTTPFGNYEAIGAFNRFFLTGTER</sequence>
<protein>
    <recommendedName>
        <fullName evidence="4">DUF4359 domain-containing protein</fullName>
    </recommendedName>
</protein>
<organism evidence="2 3">
    <name type="scientific">Phormidesmis priestleyi</name>
    <dbReference type="NCBI Taxonomy" id="268141"/>
    <lineage>
        <taxon>Bacteria</taxon>
        <taxon>Bacillati</taxon>
        <taxon>Cyanobacteriota</taxon>
        <taxon>Cyanophyceae</taxon>
        <taxon>Leptolyngbyales</taxon>
        <taxon>Leptolyngbyaceae</taxon>
        <taxon>Phormidesmis</taxon>
    </lineage>
</organism>
<reference evidence="2 3" key="2">
    <citation type="submission" date="2018-06" db="EMBL/GenBank/DDBJ databases">
        <title>Metagenomic assembly of (sub)arctic Cyanobacteria and their associated microbiome from non-axenic cultures.</title>
        <authorList>
            <person name="Baurain D."/>
        </authorList>
    </citation>
    <scope>NUCLEOTIDE SEQUENCE [LARGE SCALE GENOMIC DNA]</scope>
    <source>
        <strain evidence="2">ULC027bin1</strain>
    </source>
</reference>
<feature type="signal peptide" evidence="1">
    <location>
        <begin position="1"/>
        <end position="27"/>
    </location>
</feature>
<dbReference type="InterPro" id="IPR025578">
    <property type="entry name" value="DUF4359"/>
</dbReference>
<proteinExistence type="predicted"/>
<keyword evidence="1" id="KW-0732">Signal</keyword>
<evidence type="ECO:0000313" key="2">
    <source>
        <dbReference type="EMBL" id="PZO56620.1"/>
    </source>
</evidence>
<evidence type="ECO:0000313" key="3">
    <source>
        <dbReference type="Proteomes" id="UP000249794"/>
    </source>
</evidence>
<reference evidence="3" key="1">
    <citation type="submission" date="2018-04" db="EMBL/GenBank/DDBJ databases">
        <authorList>
            <person name="Cornet L."/>
        </authorList>
    </citation>
    <scope>NUCLEOTIDE SEQUENCE [LARGE SCALE GENOMIC DNA]</scope>
</reference>
<dbReference type="Proteomes" id="UP000249794">
    <property type="component" value="Unassembled WGS sequence"/>
</dbReference>
<gene>
    <name evidence="2" type="ORF">DCF15_08270</name>
</gene>